<keyword evidence="2" id="KW-1185">Reference proteome</keyword>
<dbReference type="Proteomes" id="UP001055811">
    <property type="component" value="Linkage Group LG03"/>
</dbReference>
<dbReference type="EMBL" id="CM042011">
    <property type="protein sequence ID" value="KAI3766522.1"/>
    <property type="molecule type" value="Genomic_DNA"/>
</dbReference>
<evidence type="ECO:0000313" key="1">
    <source>
        <dbReference type="EMBL" id="KAI3766522.1"/>
    </source>
</evidence>
<protein>
    <submittedName>
        <fullName evidence="1">Uncharacterized protein</fullName>
    </submittedName>
</protein>
<comment type="caution">
    <text evidence="1">The sequence shown here is derived from an EMBL/GenBank/DDBJ whole genome shotgun (WGS) entry which is preliminary data.</text>
</comment>
<gene>
    <name evidence="1" type="ORF">L2E82_16586</name>
</gene>
<organism evidence="1 2">
    <name type="scientific">Cichorium intybus</name>
    <name type="common">Chicory</name>
    <dbReference type="NCBI Taxonomy" id="13427"/>
    <lineage>
        <taxon>Eukaryota</taxon>
        <taxon>Viridiplantae</taxon>
        <taxon>Streptophyta</taxon>
        <taxon>Embryophyta</taxon>
        <taxon>Tracheophyta</taxon>
        <taxon>Spermatophyta</taxon>
        <taxon>Magnoliopsida</taxon>
        <taxon>eudicotyledons</taxon>
        <taxon>Gunneridae</taxon>
        <taxon>Pentapetalae</taxon>
        <taxon>asterids</taxon>
        <taxon>campanulids</taxon>
        <taxon>Asterales</taxon>
        <taxon>Asteraceae</taxon>
        <taxon>Cichorioideae</taxon>
        <taxon>Cichorieae</taxon>
        <taxon>Cichoriinae</taxon>
        <taxon>Cichorium</taxon>
    </lineage>
</organism>
<reference evidence="1 2" key="2">
    <citation type="journal article" date="2022" name="Mol. Ecol. Resour.">
        <title>The genomes of chicory, endive, great burdock and yacon provide insights into Asteraceae paleo-polyploidization history and plant inulin production.</title>
        <authorList>
            <person name="Fan W."/>
            <person name="Wang S."/>
            <person name="Wang H."/>
            <person name="Wang A."/>
            <person name="Jiang F."/>
            <person name="Liu H."/>
            <person name="Zhao H."/>
            <person name="Xu D."/>
            <person name="Zhang Y."/>
        </authorList>
    </citation>
    <scope>NUCLEOTIDE SEQUENCE [LARGE SCALE GENOMIC DNA]</scope>
    <source>
        <strain evidence="2">cv. Punajuju</strain>
        <tissue evidence="1">Leaves</tissue>
    </source>
</reference>
<accession>A0ACB9F5Y2</accession>
<sequence length="308" mass="34526">MDQISQKRSSVDGRRVLVSKRGISKTLSLYKITNNVICFHPTTQSTTSECIPQHTSWLSRLFLLLTATTTVASPNIIHLLKPHSGSGGHKHSDLNCLSWRLAVETNNLRKWTQVPQECEDYVGHYMLGKQYRQDCDLVAAAAYEYAKGLNLTGDGKDVWVFDIDETTLSNLPYYARDTVAFGAIPFNATMFNAWVEEATAPAIPGSLKLYKKLIKLGLKIVFLTGSEDTYREARVKNLKAVGYTTWEKLILKGAGEGSGVVYKSKKRKELEEAGYRIRGNMGDQWSDLLGNNVGERTFKLPDPMYYIG</sequence>
<proteinExistence type="predicted"/>
<name>A0ACB9F5Y2_CICIN</name>
<evidence type="ECO:0000313" key="2">
    <source>
        <dbReference type="Proteomes" id="UP001055811"/>
    </source>
</evidence>
<reference evidence="2" key="1">
    <citation type="journal article" date="2022" name="Mol. Ecol. Resour.">
        <title>The genomes of chicory, endive, great burdock and yacon provide insights into Asteraceae palaeo-polyploidization history and plant inulin production.</title>
        <authorList>
            <person name="Fan W."/>
            <person name="Wang S."/>
            <person name="Wang H."/>
            <person name="Wang A."/>
            <person name="Jiang F."/>
            <person name="Liu H."/>
            <person name="Zhao H."/>
            <person name="Xu D."/>
            <person name="Zhang Y."/>
        </authorList>
    </citation>
    <scope>NUCLEOTIDE SEQUENCE [LARGE SCALE GENOMIC DNA]</scope>
    <source>
        <strain evidence="2">cv. Punajuju</strain>
    </source>
</reference>